<dbReference type="EMBL" id="SOAU01000001">
    <property type="protein sequence ID" value="TDT18541.1"/>
    <property type="molecule type" value="Genomic_DNA"/>
</dbReference>
<keyword evidence="2 5" id="KW-0812">Transmembrane</keyword>
<reference evidence="7 8" key="1">
    <citation type="submission" date="2019-03" db="EMBL/GenBank/DDBJ databases">
        <title>Sequencing the genomes of 1000 actinobacteria strains.</title>
        <authorList>
            <person name="Klenk H.-P."/>
        </authorList>
    </citation>
    <scope>NUCLEOTIDE SEQUENCE [LARGE SCALE GENOMIC DNA]</scope>
    <source>
        <strain evidence="7 8">DSM 18936</strain>
    </source>
</reference>
<keyword evidence="4 5" id="KW-0472">Membrane</keyword>
<dbReference type="GO" id="GO:0140359">
    <property type="term" value="F:ABC-type transporter activity"/>
    <property type="evidence" value="ECO:0007669"/>
    <property type="project" value="InterPro"/>
</dbReference>
<evidence type="ECO:0000256" key="4">
    <source>
        <dbReference type="ARBA" id="ARBA00023136"/>
    </source>
</evidence>
<name>A0A4R7I4L0_9ACTN</name>
<dbReference type="InterPro" id="IPR013525">
    <property type="entry name" value="ABC2_TM"/>
</dbReference>
<feature type="transmembrane region" description="Helical" evidence="5">
    <location>
        <begin position="231"/>
        <end position="250"/>
    </location>
</feature>
<gene>
    <name evidence="7" type="ORF">BDK89_4165</name>
</gene>
<evidence type="ECO:0000256" key="2">
    <source>
        <dbReference type="ARBA" id="ARBA00022692"/>
    </source>
</evidence>
<organism evidence="7 8">
    <name type="scientific">Ilumatobacter fluminis</name>
    <dbReference type="NCBI Taxonomy" id="467091"/>
    <lineage>
        <taxon>Bacteria</taxon>
        <taxon>Bacillati</taxon>
        <taxon>Actinomycetota</taxon>
        <taxon>Acidimicrobiia</taxon>
        <taxon>Acidimicrobiales</taxon>
        <taxon>Ilumatobacteraceae</taxon>
        <taxon>Ilumatobacter</taxon>
    </lineage>
</organism>
<dbReference type="RefSeq" id="WP_133870750.1">
    <property type="nucleotide sequence ID" value="NZ_JAVJPS010000027.1"/>
</dbReference>
<dbReference type="Pfam" id="PF01061">
    <property type="entry name" value="ABC2_membrane"/>
    <property type="match status" value="1"/>
</dbReference>
<feature type="domain" description="ABC transmembrane type-2" evidence="6">
    <location>
        <begin position="27"/>
        <end position="256"/>
    </location>
</feature>
<keyword evidence="5" id="KW-1003">Cell membrane</keyword>
<feature type="transmembrane region" description="Helical" evidence="5">
    <location>
        <begin position="144"/>
        <end position="166"/>
    </location>
</feature>
<dbReference type="OrthoDB" id="3370990at2"/>
<evidence type="ECO:0000256" key="3">
    <source>
        <dbReference type="ARBA" id="ARBA00022989"/>
    </source>
</evidence>
<dbReference type="InterPro" id="IPR047817">
    <property type="entry name" value="ABC2_TM_bact-type"/>
</dbReference>
<keyword evidence="8" id="KW-1185">Reference proteome</keyword>
<evidence type="ECO:0000259" key="6">
    <source>
        <dbReference type="PROSITE" id="PS51012"/>
    </source>
</evidence>
<comment type="caution">
    <text evidence="7">The sequence shown here is derived from an EMBL/GenBank/DDBJ whole genome shotgun (WGS) entry which is preliminary data.</text>
</comment>
<feature type="transmembrane region" description="Helical" evidence="5">
    <location>
        <begin position="63"/>
        <end position="84"/>
    </location>
</feature>
<dbReference type="Proteomes" id="UP000294558">
    <property type="component" value="Unassembled WGS sequence"/>
</dbReference>
<evidence type="ECO:0000313" key="8">
    <source>
        <dbReference type="Proteomes" id="UP000294558"/>
    </source>
</evidence>
<keyword evidence="5" id="KW-0813">Transport</keyword>
<feature type="transmembrane region" description="Helical" evidence="5">
    <location>
        <begin position="173"/>
        <end position="193"/>
    </location>
</feature>
<evidence type="ECO:0000256" key="5">
    <source>
        <dbReference type="RuleBase" id="RU361157"/>
    </source>
</evidence>
<accession>A0A4R7I4L0</accession>
<dbReference type="PANTHER" id="PTHR43229">
    <property type="entry name" value="NODULATION PROTEIN J"/>
    <property type="match status" value="1"/>
</dbReference>
<dbReference type="PANTHER" id="PTHR43229:SF2">
    <property type="entry name" value="NODULATION PROTEIN J"/>
    <property type="match status" value="1"/>
</dbReference>
<sequence>MSRVRWAVHDSWVEAERHLRIIPRNIELLIFATIQPIMFIVLFVYVFGGAIQAPGFSNYDQFLIPGIFAQSVVFGSAFTGVGIAEDLSKGLVDRLRSLPMARSAVLVGRTLSDLVRNLFTFFVMLLIAFWPIGFRFEGTLVEAALATLLLLLFSYSLSWVQALMGLSVGSVEAANSAGFIWMFPLTFVSSAFVPPETMPDWLEPIANANPFTIVTNAARALYNGLPVGNDAIYSLLWSFGITAVFATLAIRKFNTSTVA</sequence>
<dbReference type="PROSITE" id="PS51012">
    <property type="entry name" value="ABC_TM2"/>
    <property type="match status" value="1"/>
</dbReference>
<evidence type="ECO:0000313" key="7">
    <source>
        <dbReference type="EMBL" id="TDT18541.1"/>
    </source>
</evidence>
<feature type="transmembrane region" description="Helical" evidence="5">
    <location>
        <begin position="28"/>
        <end position="51"/>
    </location>
</feature>
<protein>
    <recommendedName>
        <fullName evidence="5">Transport permease protein</fullName>
    </recommendedName>
</protein>
<comment type="subcellular location">
    <subcellularLocation>
        <location evidence="5">Cell membrane</location>
        <topology evidence="5">Multi-pass membrane protein</topology>
    </subcellularLocation>
    <subcellularLocation>
        <location evidence="1">Membrane</location>
        <topology evidence="1">Multi-pass membrane protein</topology>
    </subcellularLocation>
</comment>
<dbReference type="InterPro" id="IPR000412">
    <property type="entry name" value="ABC_2_transport"/>
</dbReference>
<feature type="transmembrane region" description="Helical" evidence="5">
    <location>
        <begin position="114"/>
        <end position="132"/>
    </location>
</feature>
<evidence type="ECO:0000256" key="1">
    <source>
        <dbReference type="ARBA" id="ARBA00004141"/>
    </source>
</evidence>
<proteinExistence type="inferred from homology"/>
<comment type="similarity">
    <text evidence="5">Belongs to the ABC-2 integral membrane protein family.</text>
</comment>
<keyword evidence="3 5" id="KW-1133">Transmembrane helix</keyword>
<dbReference type="PIRSF" id="PIRSF006648">
    <property type="entry name" value="DrrB"/>
    <property type="match status" value="1"/>
</dbReference>
<dbReference type="InterPro" id="IPR051784">
    <property type="entry name" value="Nod_factor_ABC_transporter"/>
</dbReference>
<dbReference type="GO" id="GO:0043190">
    <property type="term" value="C:ATP-binding cassette (ABC) transporter complex"/>
    <property type="evidence" value="ECO:0007669"/>
    <property type="project" value="InterPro"/>
</dbReference>
<dbReference type="AlphaFoldDB" id="A0A4R7I4L0"/>